<evidence type="ECO:0000256" key="4">
    <source>
        <dbReference type="ARBA" id="ARBA00023033"/>
    </source>
</evidence>
<evidence type="ECO:0000256" key="3">
    <source>
        <dbReference type="ARBA" id="ARBA00023004"/>
    </source>
</evidence>
<feature type="non-terminal residue" evidence="6">
    <location>
        <position position="1"/>
    </location>
</feature>
<dbReference type="PANTHER" id="PTHR24300">
    <property type="entry name" value="CYTOCHROME P450 508A4-RELATED"/>
    <property type="match status" value="1"/>
</dbReference>
<comment type="similarity">
    <text evidence="1">Belongs to the cytochrome P450 family.</text>
</comment>
<keyword evidence="4" id="KW-0560">Oxidoreductase</keyword>
<dbReference type="Gene3D" id="1.10.630.10">
    <property type="entry name" value="Cytochrome P450"/>
    <property type="match status" value="1"/>
</dbReference>
<evidence type="ECO:0000256" key="2">
    <source>
        <dbReference type="ARBA" id="ARBA00022723"/>
    </source>
</evidence>
<dbReference type="InterPro" id="IPR001128">
    <property type="entry name" value="Cyt_P450"/>
</dbReference>
<dbReference type="VEuPathDB" id="VectorBase:LDEU009477"/>
<keyword evidence="7" id="KW-1185">Reference proteome</keyword>
<keyword evidence="2" id="KW-0479">Metal-binding</keyword>
<dbReference type="EMBL" id="NCKV01008449">
    <property type="protein sequence ID" value="RWS22563.1"/>
    <property type="molecule type" value="Genomic_DNA"/>
</dbReference>
<dbReference type="GO" id="GO:0020037">
    <property type="term" value="F:heme binding"/>
    <property type="evidence" value="ECO:0007669"/>
    <property type="project" value="InterPro"/>
</dbReference>
<gene>
    <name evidence="6" type="ORF">B4U80_01624</name>
</gene>
<dbReference type="SUPFAM" id="SSF48264">
    <property type="entry name" value="Cytochrome P450"/>
    <property type="match status" value="1"/>
</dbReference>
<comment type="caution">
    <text evidence="6">The sequence shown here is derived from an EMBL/GenBank/DDBJ whole genome shotgun (WGS) entry which is preliminary data.</text>
</comment>
<dbReference type="InterPro" id="IPR002401">
    <property type="entry name" value="Cyt_P450_E_grp-I"/>
</dbReference>
<dbReference type="STRING" id="299467.A0A443S4Y1"/>
<keyword evidence="4" id="KW-0503">Monooxygenase</keyword>
<dbReference type="GO" id="GO:0008395">
    <property type="term" value="F:steroid hydroxylase activity"/>
    <property type="evidence" value="ECO:0007669"/>
    <property type="project" value="TreeGrafter"/>
</dbReference>
<accession>A0A443S4Y1</accession>
<dbReference type="InterPro" id="IPR036396">
    <property type="entry name" value="Cyt_P450_sf"/>
</dbReference>
<dbReference type="InterPro" id="IPR050182">
    <property type="entry name" value="Cytochrome_P450_fam2"/>
</dbReference>
<keyword evidence="3" id="KW-0408">Iron</keyword>
<name>A0A443S4Y1_9ACAR</name>
<dbReference type="GO" id="GO:0005506">
    <property type="term" value="F:iron ion binding"/>
    <property type="evidence" value="ECO:0007669"/>
    <property type="project" value="InterPro"/>
</dbReference>
<keyword evidence="5" id="KW-0175">Coiled coil</keyword>
<proteinExistence type="inferred from homology"/>
<dbReference type="PRINTS" id="PR00463">
    <property type="entry name" value="EP450I"/>
</dbReference>
<reference evidence="6 7" key="1">
    <citation type="journal article" date="2018" name="Gigascience">
        <title>Genomes of trombidid mites reveal novel predicted allergens and laterally-transferred genes associated with secondary metabolism.</title>
        <authorList>
            <person name="Dong X."/>
            <person name="Chaisiri K."/>
            <person name="Xia D."/>
            <person name="Armstrong S.D."/>
            <person name="Fang Y."/>
            <person name="Donnelly M.J."/>
            <person name="Kadowaki T."/>
            <person name="McGarry J.W."/>
            <person name="Darby A.C."/>
            <person name="Makepeace B.L."/>
        </authorList>
    </citation>
    <scope>NUCLEOTIDE SEQUENCE [LARGE SCALE GENOMIC DNA]</scope>
    <source>
        <strain evidence="6">UoL-UT</strain>
    </source>
</reference>
<dbReference type="GO" id="GO:0006082">
    <property type="term" value="P:organic acid metabolic process"/>
    <property type="evidence" value="ECO:0007669"/>
    <property type="project" value="TreeGrafter"/>
</dbReference>
<dbReference type="PANTHER" id="PTHR24300:SF403">
    <property type="entry name" value="CYTOCHROME P450 306A1"/>
    <property type="match status" value="1"/>
</dbReference>
<dbReference type="GO" id="GO:0005737">
    <property type="term" value="C:cytoplasm"/>
    <property type="evidence" value="ECO:0007669"/>
    <property type="project" value="TreeGrafter"/>
</dbReference>
<dbReference type="GO" id="GO:0006805">
    <property type="term" value="P:xenobiotic metabolic process"/>
    <property type="evidence" value="ECO:0007669"/>
    <property type="project" value="TreeGrafter"/>
</dbReference>
<sequence length="275" mass="32300">TEFNLFFIFGDGIGNAEGEAWKVQSKFIIRLLSQLGMGKSDYEMTMQTLMDNLENYIDKHNGEAQDFENVVFLYTFNVVSELVWSKTYKHSDKDFGQIRNWIWNIFSTLEHFNLHLSGTLFKYYLKLTTDFEKRIHTNYEEFKNYVKRIVDEREKHFESNNCKDLLDFWLNECRNPSNPYISYDTVATNVAELLMDGSESTNGILYSCLYLLTVNQNVQQKMFREIMDTIGPDGSFCYSDRNRLPYTQAVIAEVQRYIILAPLASFHVSRGKKKL</sequence>
<dbReference type="AlphaFoldDB" id="A0A443S4Y1"/>
<evidence type="ECO:0000256" key="5">
    <source>
        <dbReference type="SAM" id="Coils"/>
    </source>
</evidence>
<feature type="coiled-coil region" evidence="5">
    <location>
        <begin position="39"/>
        <end position="70"/>
    </location>
</feature>
<dbReference type="Proteomes" id="UP000288716">
    <property type="component" value="Unassembled WGS sequence"/>
</dbReference>
<organism evidence="6 7">
    <name type="scientific">Leptotrombidium deliense</name>
    <dbReference type="NCBI Taxonomy" id="299467"/>
    <lineage>
        <taxon>Eukaryota</taxon>
        <taxon>Metazoa</taxon>
        <taxon>Ecdysozoa</taxon>
        <taxon>Arthropoda</taxon>
        <taxon>Chelicerata</taxon>
        <taxon>Arachnida</taxon>
        <taxon>Acari</taxon>
        <taxon>Acariformes</taxon>
        <taxon>Trombidiformes</taxon>
        <taxon>Prostigmata</taxon>
        <taxon>Anystina</taxon>
        <taxon>Parasitengona</taxon>
        <taxon>Trombiculoidea</taxon>
        <taxon>Trombiculidae</taxon>
        <taxon>Leptotrombidium</taxon>
    </lineage>
</organism>
<dbReference type="Pfam" id="PF00067">
    <property type="entry name" value="p450"/>
    <property type="match status" value="1"/>
</dbReference>
<dbReference type="OrthoDB" id="6507093at2759"/>
<evidence type="ECO:0000313" key="7">
    <source>
        <dbReference type="Proteomes" id="UP000288716"/>
    </source>
</evidence>
<evidence type="ECO:0000313" key="6">
    <source>
        <dbReference type="EMBL" id="RWS22563.1"/>
    </source>
</evidence>
<evidence type="ECO:0000256" key="1">
    <source>
        <dbReference type="ARBA" id="ARBA00010617"/>
    </source>
</evidence>
<dbReference type="GO" id="GO:0016712">
    <property type="term" value="F:oxidoreductase activity, acting on paired donors, with incorporation or reduction of molecular oxygen, reduced flavin or flavoprotein as one donor, and incorporation of one atom of oxygen"/>
    <property type="evidence" value="ECO:0007669"/>
    <property type="project" value="TreeGrafter"/>
</dbReference>
<protein>
    <submittedName>
        <fullName evidence="6">Cytochrome P450 2J6-like protein</fullName>
    </submittedName>
</protein>